<accession>A0A9J5WND0</accession>
<keyword evidence="2" id="KW-1185">Reference proteome</keyword>
<protein>
    <submittedName>
        <fullName evidence="1">Uncharacterized protein</fullName>
    </submittedName>
</protein>
<dbReference type="Proteomes" id="UP000824120">
    <property type="component" value="Chromosome 11"/>
</dbReference>
<organism evidence="1 2">
    <name type="scientific">Solanum commersonii</name>
    <name type="common">Commerson's wild potato</name>
    <name type="synonym">Commerson's nightshade</name>
    <dbReference type="NCBI Taxonomy" id="4109"/>
    <lineage>
        <taxon>Eukaryota</taxon>
        <taxon>Viridiplantae</taxon>
        <taxon>Streptophyta</taxon>
        <taxon>Embryophyta</taxon>
        <taxon>Tracheophyta</taxon>
        <taxon>Spermatophyta</taxon>
        <taxon>Magnoliopsida</taxon>
        <taxon>eudicotyledons</taxon>
        <taxon>Gunneridae</taxon>
        <taxon>Pentapetalae</taxon>
        <taxon>asterids</taxon>
        <taxon>lamiids</taxon>
        <taxon>Solanales</taxon>
        <taxon>Solanaceae</taxon>
        <taxon>Solanoideae</taxon>
        <taxon>Solaneae</taxon>
        <taxon>Solanum</taxon>
    </lineage>
</organism>
<evidence type="ECO:0000313" key="2">
    <source>
        <dbReference type="Proteomes" id="UP000824120"/>
    </source>
</evidence>
<gene>
    <name evidence="1" type="ORF">H5410_056987</name>
</gene>
<dbReference type="EMBL" id="JACXVP010000011">
    <property type="protein sequence ID" value="KAG5576853.1"/>
    <property type="molecule type" value="Genomic_DNA"/>
</dbReference>
<sequence>MGNDFTKLLGDAPTAPFPRRLDLFLSGSTHWNIVWQFKKDVSNSATQDSIMNVHNKTQLTHARINYILNG</sequence>
<proteinExistence type="predicted"/>
<name>A0A9J5WND0_SOLCO</name>
<comment type="caution">
    <text evidence="1">The sequence shown here is derived from an EMBL/GenBank/DDBJ whole genome shotgun (WGS) entry which is preliminary data.</text>
</comment>
<evidence type="ECO:0000313" key="1">
    <source>
        <dbReference type="EMBL" id="KAG5576853.1"/>
    </source>
</evidence>
<dbReference type="AlphaFoldDB" id="A0A9J5WND0"/>
<reference evidence="1 2" key="1">
    <citation type="submission" date="2020-09" db="EMBL/GenBank/DDBJ databases">
        <title>De no assembly of potato wild relative species, Solanum commersonii.</title>
        <authorList>
            <person name="Cho K."/>
        </authorList>
    </citation>
    <scope>NUCLEOTIDE SEQUENCE [LARGE SCALE GENOMIC DNA]</scope>
    <source>
        <strain evidence="1">LZ3.2</strain>
        <tissue evidence="1">Leaf</tissue>
    </source>
</reference>